<evidence type="ECO:0000313" key="1">
    <source>
        <dbReference type="EMBL" id="OAY44616.1"/>
    </source>
</evidence>
<name>A0A2C9VGZ3_MANES</name>
<reference evidence="1" key="1">
    <citation type="submission" date="2016-02" db="EMBL/GenBank/DDBJ databases">
        <title>WGS assembly of Manihot esculenta.</title>
        <authorList>
            <person name="Bredeson J.V."/>
            <person name="Prochnik S.E."/>
            <person name="Lyons J.B."/>
            <person name="Schmutz J."/>
            <person name="Grimwood J."/>
            <person name="Vrebalov J."/>
            <person name="Bart R.S."/>
            <person name="Amuge T."/>
            <person name="Ferguson M.E."/>
            <person name="Green R."/>
            <person name="Putnam N."/>
            <person name="Stites J."/>
            <person name="Rounsley S."/>
            <person name="Rokhsar D.S."/>
        </authorList>
    </citation>
    <scope>NUCLEOTIDE SEQUENCE [LARGE SCALE GENOMIC DNA]</scope>
    <source>
        <tissue evidence="1">Leaf</tissue>
    </source>
</reference>
<sequence length="64" mass="7483">MLIKFSPELLNQRSYCFAILIHSQQKHKHRNADMRGVYSCLKTPRANILLQKFNEQLTPPLSIT</sequence>
<protein>
    <submittedName>
        <fullName evidence="1">Uncharacterized protein</fullName>
    </submittedName>
</protein>
<gene>
    <name evidence="1" type="ORF">MANES_08G166000</name>
</gene>
<accession>A0A2C9VGZ3</accession>
<dbReference type="AlphaFoldDB" id="A0A2C9VGZ3"/>
<organism evidence="1">
    <name type="scientific">Manihot esculenta</name>
    <name type="common">Cassava</name>
    <name type="synonym">Jatropha manihot</name>
    <dbReference type="NCBI Taxonomy" id="3983"/>
    <lineage>
        <taxon>Eukaryota</taxon>
        <taxon>Viridiplantae</taxon>
        <taxon>Streptophyta</taxon>
        <taxon>Embryophyta</taxon>
        <taxon>Tracheophyta</taxon>
        <taxon>Spermatophyta</taxon>
        <taxon>Magnoliopsida</taxon>
        <taxon>eudicotyledons</taxon>
        <taxon>Gunneridae</taxon>
        <taxon>Pentapetalae</taxon>
        <taxon>rosids</taxon>
        <taxon>fabids</taxon>
        <taxon>Malpighiales</taxon>
        <taxon>Euphorbiaceae</taxon>
        <taxon>Crotonoideae</taxon>
        <taxon>Manihoteae</taxon>
        <taxon>Manihot</taxon>
    </lineage>
</organism>
<proteinExistence type="predicted"/>
<dbReference type="EMBL" id="CM004394">
    <property type="protein sequence ID" value="OAY44616.1"/>
    <property type="molecule type" value="Genomic_DNA"/>
</dbReference>